<dbReference type="Pfam" id="PF03618">
    <property type="entry name" value="Kinase-PPPase"/>
    <property type="match status" value="1"/>
</dbReference>
<keyword evidence="2 5" id="KW-0808">Transferase</keyword>
<organism evidence="6 7">
    <name type="scientific">Algimonas ampicilliniresistens</name>
    <dbReference type="NCBI Taxonomy" id="1298735"/>
    <lineage>
        <taxon>Bacteria</taxon>
        <taxon>Pseudomonadati</taxon>
        <taxon>Pseudomonadota</taxon>
        <taxon>Alphaproteobacteria</taxon>
        <taxon>Maricaulales</taxon>
        <taxon>Robiginitomaculaceae</taxon>
        <taxon>Algimonas</taxon>
    </lineage>
</organism>
<accession>A0ABQ5VAS9</accession>
<keyword evidence="1 5" id="KW-0723">Serine/threonine-protein kinase</keyword>
<dbReference type="RefSeq" id="WP_284390185.1">
    <property type="nucleotide sequence ID" value="NZ_BSNK01000002.1"/>
</dbReference>
<dbReference type="Proteomes" id="UP001161391">
    <property type="component" value="Unassembled WGS sequence"/>
</dbReference>
<evidence type="ECO:0000256" key="3">
    <source>
        <dbReference type="ARBA" id="ARBA00022741"/>
    </source>
</evidence>
<dbReference type="HAMAP" id="MF_00921">
    <property type="entry name" value="PDRP"/>
    <property type="match status" value="1"/>
</dbReference>
<dbReference type="EC" id="2.7.4.27" evidence="5"/>
<keyword evidence="7" id="KW-1185">Reference proteome</keyword>
<proteinExistence type="inferred from homology"/>
<comment type="catalytic activity">
    <reaction evidence="5">
        <text>N(tele)-phospho-L-histidyl/L-threonyl-[pyruvate, phosphate dikinase] + ADP = N(tele)-phospho-L-histidyl/O-phospho-L-threonyl-[pyruvate, phosphate dikinase] + AMP + H(+)</text>
        <dbReference type="Rhea" id="RHEA:43692"/>
        <dbReference type="Rhea" id="RHEA-COMP:10650"/>
        <dbReference type="Rhea" id="RHEA-COMP:10651"/>
        <dbReference type="ChEBI" id="CHEBI:15378"/>
        <dbReference type="ChEBI" id="CHEBI:30013"/>
        <dbReference type="ChEBI" id="CHEBI:61977"/>
        <dbReference type="ChEBI" id="CHEBI:83586"/>
        <dbReference type="ChEBI" id="CHEBI:456215"/>
        <dbReference type="ChEBI" id="CHEBI:456216"/>
        <dbReference type="EC" id="2.7.11.32"/>
    </reaction>
</comment>
<feature type="binding site" evidence="5">
    <location>
        <begin position="159"/>
        <end position="166"/>
    </location>
    <ligand>
        <name>ADP</name>
        <dbReference type="ChEBI" id="CHEBI:456216"/>
    </ligand>
</feature>
<reference evidence="6" key="2">
    <citation type="submission" date="2023-01" db="EMBL/GenBank/DDBJ databases">
        <title>Draft genome sequence of Algimonas ampicilliniresistens strain NBRC 108219.</title>
        <authorList>
            <person name="Sun Q."/>
            <person name="Mori K."/>
        </authorList>
    </citation>
    <scope>NUCLEOTIDE SEQUENCE</scope>
    <source>
        <strain evidence="6">NBRC 108219</strain>
    </source>
</reference>
<evidence type="ECO:0000256" key="5">
    <source>
        <dbReference type="HAMAP-Rule" id="MF_00921"/>
    </source>
</evidence>
<comment type="catalytic activity">
    <reaction evidence="5">
        <text>N(tele)-phospho-L-histidyl/O-phospho-L-threonyl-[pyruvate, phosphate dikinase] + phosphate + H(+) = N(tele)-phospho-L-histidyl/L-threonyl-[pyruvate, phosphate dikinase] + diphosphate</text>
        <dbReference type="Rhea" id="RHEA:43696"/>
        <dbReference type="Rhea" id="RHEA-COMP:10650"/>
        <dbReference type="Rhea" id="RHEA-COMP:10651"/>
        <dbReference type="ChEBI" id="CHEBI:15378"/>
        <dbReference type="ChEBI" id="CHEBI:30013"/>
        <dbReference type="ChEBI" id="CHEBI:33019"/>
        <dbReference type="ChEBI" id="CHEBI:43474"/>
        <dbReference type="ChEBI" id="CHEBI:61977"/>
        <dbReference type="ChEBI" id="CHEBI:83586"/>
        <dbReference type="EC" id="2.7.4.27"/>
    </reaction>
</comment>
<keyword evidence="3 5" id="KW-0547">Nucleotide-binding</keyword>
<evidence type="ECO:0000256" key="4">
    <source>
        <dbReference type="ARBA" id="ARBA00022777"/>
    </source>
</evidence>
<comment type="function">
    <text evidence="5">Bifunctional serine/threonine kinase and phosphorylase involved in the regulation of the pyruvate, phosphate dikinase (PPDK) by catalyzing its phosphorylation/dephosphorylation.</text>
</comment>
<reference evidence="6" key="1">
    <citation type="journal article" date="2014" name="Int. J. Syst. Evol. Microbiol.">
        <title>Complete genome of a new Firmicutes species belonging to the dominant human colonic microbiota ('Ruminococcus bicirculans') reveals two chromosomes and a selective capacity to utilize plant glucans.</title>
        <authorList>
            <consortium name="NISC Comparative Sequencing Program"/>
            <person name="Wegmann U."/>
            <person name="Louis P."/>
            <person name="Goesmann A."/>
            <person name="Henrissat B."/>
            <person name="Duncan S.H."/>
            <person name="Flint H.J."/>
        </authorList>
    </citation>
    <scope>NUCLEOTIDE SEQUENCE</scope>
    <source>
        <strain evidence="6">NBRC 108219</strain>
    </source>
</reference>
<evidence type="ECO:0000256" key="2">
    <source>
        <dbReference type="ARBA" id="ARBA00022679"/>
    </source>
</evidence>
<comment type="similarity">
    <text evidence="5">Belongs to the pyruvate, phosphate/water dikinase regulatory protein family. PDRP subfamily.</text>
</comment>
<dbReference type="EMBL" id="BSNK01000002">
    <property type="protein sequence ID" value="GLQ24099.1"/>
    <property type="molecule type" value="Genomic_DNA"/>
</dbReference>
<dbReference type="NCBIfam" id="NF003742">
    <property type="entry name" value="PRK05339.1"/>
    <property type="match status" value="1"/>
</dbReference>
<sequence length="291" mass="32279">MSIPERNPNISTCFHVHLVSDSTGETLVGMMKASTAQFRNATALEHLHTLVRSDSQMERTLQAIENKPGVVLYTLVDPEKRKSLETFCSARHIPCVSILDTTLAMMGRYLGVTTTAEVGAQRTLDDAYYNRIAALDFAMAHDDGQQMDGLVDAEIVLLGVSRTSKTPTSIYLANRGYKTGNIPLVPVGIEGIVLPPIIDELKEPLVIGLVASPDRIVEIRENRLKGLSATGRSGYTDQDLVRNELRDAKRLFSRRGFPVIDVSRRSIEETAAQIMNLFKVHRPEQAARKHR</sequence>
<dbReference type="PANTHER" id="PTHR31756">
    <property type="entry name" value="PYRUVATE, PHOSPHATE DIKINASE REGULATORY PROTEIN 1, CHLOROPLASTIC"/>
    <property type="match status" value="1"/>
</dbReference>
<keyword evidence="4 5" id="KW-0418">Kinase</keyword>
<gene>
    <name evidence="6" type="ORF">GCM10007853_19730</name>
</gene>
<dbReference type="InterPro" id="IPR005177">
    <property type="entry name" value="Kinase-pyrophosphorylase"/>
</dbReference>
<evidence type="ECO:0000256" key="1">
    <source>
        <dbReference type="ARBA" id="ARBA00022527"/>
    </source>
</evidence>
<keyword evidence="6" id="KW-0670">Pyruvate</keyword>
<comment type="caution">
    <text evidence="6">The sequence shown here is derived from an EMBL/GenBank/DDBJ whole genome shotgun (WGS) entry which is preliminary data.</text>
</comment>
<dbReference type="PANTHER" id="PTHR31756:SF3">
    <property type="entry name" value="PYRUVATE, PHOSPHATE DIKINASE REGULATORY PROTEIN 1, CHLOROPLASTIC"/>
    <property type="match status" value="1"/>
</dbReference>
<protein>
    <recommendedName>
        <fullName evidence="5">Putative pyruvate, phosphate dikinase regulatory protein</fullName>
        <shortName evidence="5">PPDK regulatory protein</shortName>
        <ecNumber evidence="5">2.7.11.32</ecNumber>
        <ecNumber evidence="5">2.7.4.27</ecNumber>
    </recommendedName>
</protein>
<evidence type="ECO:0000313" key="7">
    <source>
        <dbReference type="Proteomes" id="UP001161391"/>
    </source>
</evidence>
<dbReference type="InterPro" id="IPR026565">
    <property type="entry name" value="PPDK_reg"/>
</dbReference>
<evidence type="ECO:0000313" key="6">
    <source>
        <dbReference type="EMBL" id="GLQ24099.1"/>
    </source>
</evidence>
<name>A0ABQ5VAS9_9PROT</name>
<dbReference type="EC" id="2.7.11.32" evidence="5"/>